<sequence length="140" mass="16067">MRLRKLKLKNFRGYRNPTEIIIDESMTGIVGRNDFGKSTILEALAIFFETEGMKADKNDMNCFSLREGDGRFEIACEFDDLPDFIMIDDRVQTTLASEHLLNEDGNFEIVKTFKATTSGKPEQTCIRCIHPDEEPLRNLL</sequence>
<dbReference type="PANTHER" id="PTHR43581:SF3">
    <property type="entry name" value="AAA+ ATPASE DOMAIN-CONTAINING PROTEIN"/>
    <property type="match status" value="1"/>
</dbReference>
<organism evidence="2 3">
    <name type="scientific">Oceanidesulfovibrio indonesiensis</name>
    <dbReference type="NCBI Taxonomy" id="54767"/>
    <lineage>
        <taxon>Bacteria</taxon>
        <taxon>Pseudomonadati</taxon>
        <taxon>Thermodesulfobacteriota</taxon>
        <taxon>Desulfovibrionia</taxon>
        <taxon>Desulfovibrionales</taxon>
        <taxon>Desulfovibrionaceae</taxon>
        <taxon>Oceanidesulfovibrio</taxon>
    </lineage>
</organism>
<keyword evidence="3" id="KW-1185">Reference proteome</keyword>
<dbReference type="EMBL" id="QMIE01000240">
    <property type="protein sequence ID" value="TVM05576.1"/>
    <property type="molecule type" value="Genomic_DNA"/>
</dbReference>
<feature type="domain" description="Endonuclease GajA/Old nuclease/RecF-like AAA" evidence="1">
    <location>
        <begin position="1"/>
        <end position="103"/>
    </location>
</feature>
<dbReference type="OrthoDB" id="9816506at2"/>
<protein>
    <recommendedName>
        <fullName evidence="1">Endonuclease GajA/Old nuclease/RecF-like AAA domain-containing protein</fullName>
    </recommendedName>
</protein>
<evidence type="ECO:0000313" key="3">
    <source>
        <dbReference type="Proteomes" id="UP000448292"/>
    </source>
</evidence>
<accession>A0A7M3M921</accession>
<dbReference type="SUPFAM" id="SSF52540">
    <property type="entry name" value="P-loop containing nucleoside triphosphate hydrolases"/>
    <property type="match status" value="1"/>
</dbReference>
<dbReference type="AlphaFoldDB" id="A0A7M3M921"/>
<dbReference type="RefSeq" id="WP_144304779.1">
    <property type="nucleotide sequence ID" value="NZ_QMIE01000240.1"/>
</dbReference>
<evidence type="ECO:0000313" key="2">
    <source>
        <dbReference type="EMBL" id="TVM05576.1"/>
    </source>
</evidence>
<dbReference type="Proteomes" id="UP000448292">
    <property type="component" value="Unassembled WGS sequence"/>
</dbReference>
<dbReference type="Gene3D" id="3.40.50.300">
    <property type="entry name" value="P-loop containing nucleotide triphosphate hydrolases"/>
    <property type="match status" value="1"/>
</dbReference>
<reference evidence="2 3" key="1">
    <citation type="submission" date="2018-06" db="EMBL/GenBank/DDBJ databases">
        <title>Complete genome of Desulfovibrio indonesiensis P37SLT.</title>
        <authorList>
            <person name="Crispim J.S."/>
            <person name="Vidigal P.M.P."/>
            <person name="Silva L.C.F."/>
            <person name="Laguardia C.N."/>
            <person name="Araujo L.C."/>
            <person name="Dias R.S."/>
            <person name="Sousa M.P."/>
            <person name="Paula S.O."/>
            <person name="Silva C."/>
        </authorList>
    </citation>
    <scope>NUCLEOTIDE SEQUENCE [LARGE SCALE GENOMIC DNA]</scope>
    <source>
        <strain evidence="2 3">P37SLT</strain>
    </source>
</reference>
<feature type="non-terminal residue" evidence="2">
    <location>
        <position position="140"/>
    </location>
</feature>
<dbReference type="Pfam" id="PF13175">
    <property type="entry name" value="AAA_15"/>
    <property type="match status" value="1"/>
</dbReference>
<dbReference type="InterPro" id="IPR051396">
    <property type="entry name" value="Bact_Antivir_Def_Nuclease"/>
</dbReference>
<dbReference type="InterPro" id="IPR041685">
    <property type="entry name" value="AAA_GajA/Old/RecF-like"/>
</dbReference>
<gene>
    <name evidence="2" type="ORF">DPQ33_19620</name>
</gene>
<proteinExistence type="predicted"/>
<name>A0A7M3M921_9BACT</name>
<dbReference type="PANTHER" id="PTHR43581">
    <property type="entry name" value="ATP/GTP PHOSPHATASE"/>
    <property type="match status" value="1"/>
</dbReference>
<dbReference type="InterPro" id="IPR027417">
    <property type="entry name" value="P-loop_NTPase"/>
</dbReference>
<comment type="caution">
    <text evidence="2">The sequence shown here is derived from an EMBL/GenBank/DDBJ whole genome shotgun (WGS) entry which is preliminary data.</text>
</comment>
<evidence type="ECO:0000259" key="1">
    <source>
        <dbReference type="Pfam" id="PF13175"/>
    </source>
</evidence>